<evidence type="ECO:0000313" key="15">
    <source>
        <dbReference type="Proteomes" id="UP000834106"/>
    </source>
</evidence>
<keyword evidence="15" id="KW-1185">Reference proteome</keyword>
<evidence type="ECO:0000256" key="7">
    <source>
        <dbReference type="ARBA" id="ARBA00023049"/>
    </source>
</evidence>
<dbReference type="PRINTS" id="PR00138">
    <property type="entry name" value="MATRIXIN"/>
</dbReference>
<keyword evidence="8" id="KW-0865">Zymogen</keyword>
<dbReference type="PANTHER" id="PTHR10201">
    <property type="entry name" value="MATRIX METALLOPROTEINASE"/>
    <property type="match status" value="1"/>
</dbReference>
<sequence length="246" mass="27817">MTIKISPLFSCLFLFTLAIPVLSHRKIKGPNFGKTSAFEFVKHLEGCHKGDKIKDLHELKNYLKKFGYLSHQNFTSDDFDDALESALRTYQFNYHIKATGILDAETLSLMMTPRCGMPDIVNVTNRMKSGDRDLHRTHPGSSSIHEVSHFRFFPGNPRWPASKTRLTYAFQANTPAAAIKPVVRAFNQWASATHFTFSRVHNTVGADLVIGFHRGDHGDGFPFDGPGGILAHAFRPERWKISLRCR</sequence>
<keyword evidence="3 9" id="KW-0479">Metal-binding</keyword>
<evidence type="ECO:0000256" key="2">
    <source>
        <dbReference type="ARBA" id="ARBA00022670"/>
    </source>
</evidence>
<keyword evidence="5" id="KW-0378">Hydrolase</keyword>
<evidence type="ECO:0000313" key="14">
    <source>
        <dbReference type="EMBL" id="CAI9782609.1"/>
    </source>
</evidence>
<feature type="binding site" evidence="9">
    <location>
        <position position="207"/>
    </location>
    <ligand>
        <name>Ca(2+)</name>
        <dbReference type="ChEBI" id="CHEBI:29108"/>
        <label>2</label>
    </ligand>
</feature>
<dbReference type="Gene3D" id="3.40.390.10">
    <property type="entry name" value="Collagenase (Catalytic Domain)"/>
    <property type="match status" value="1"/>
</dbReference>
<dbReference type="AlphaFoldDB" id="A0AAD2A6I4"/>
<reference evidence="14" key="1">
    <citation type="submission" date="2023-05" db="EMBL/GenBank/DDBJ databases">
        <authorList>
            <person name="Huff M."/>
        </authorList>
    </citation>
    <scope>NUCLEOTIDE SEQUENCE</scope>
</reference>
<evidence type="ECO:0000259" key="12">
    <source>
        <dbReference type="Pfam" id="PF00413"/>
    </source>
</evidence>
<dbReference type="GO" id="GO:0004222">
    <property type="term" value="F:metalloendopeptidase activity"/>
    <property type="evidence" value="ECO:0007669"/>
    <property type="project" value="InterPro"/>
</dbReference>
<evidence type="ECO:0000256" key="1">
    <source>
        <dbReference type="ARBA" id="ARBA00009614"/>
    </source>
</evidence>
<proteinExistence type="inferred from homology"/>
<evidence type="ECO:0000256" key="9">
    <source>
        <dbReference type="PIRSR" id="PIRSR621190-2"/>
    </source>
</evidence>
<feature type="binding site" evidence="9">
    <location>
        <position position="219"/>
    </location>
    <ligand>
        <name>Zn(2+)</name>
        <dbReference type="ChEBI" id="CHEBI:29105"/>
        <label>1</label>
    </ligand>
</feature>
<feature type="domain" description="Peptidase M10 metallopeptidase" evidence="12">
    <location>
        <begin position="159"/>
        <end position="237"/>
    </location>
</feature>
<evidence type="ECO:0000256" key="5">
    <source>
        <dbReference type="ARBA" id="ARBA00022801"/>
    </source>
</evidence>
<feature type="binding site" evidence="9">
    <location>
        <position position="225"/>
    </location>
    <ligand>
        <name>Ca(2+)</name>
        <dbReference type="ChEBI" id="CHEBI:29108"/>
        <label>3</label>
    </ligand>
</feature>
<feature type="signal peptide" evidence="11">
    <location>
        <begin position="1"/>
        <end position="18"/>
    </location>
</feature>
<dbReference type="PROSITE" id="PS00546">
    <property type="entry name" value="CYSTEINE_SWITCH"/>
    <property type="match status" value="1"/>
</dbReference>
<feature type="binding site" description="in inhibited form" evidence="9">
    <location>
        <position position="115"/>
    </location>
    <ligand>
        <name>Zn(2+)</name>
        <dbReference type="ChEBI" id="CHEBI:29105"/>
        <label>2</label>
        <note>catalytic</note>
    </ligand>
</feature>
<accession>A0AAD2A6I4</accession>
<comment type="similarity">
    <text evidence="1">Belongs to the peptidase M10A family. Matrix metalloproteinases (MMPs) subfamily.</text>
</comment>
<dbReference type="SUPFAM" id="SSF55486">
    <property type="entry name" value="Metalloproteases ('zincins'), catalytic domain"/>
    <property type="match status" value="1"/>
</dbReference>
<organism evidence="14 15">
    <name type="scientific">Fraxinus pennsylvanica</name>
    <dbReference type="NCBI Taxonomy" id="56036"/>
    <lineage>
        <taxon>Eukaryota</taxon>
        <taxon>Viridiplantae</taxon>
        <taxon>Streptophyta</taxon>
        <taxon>Embryophyta</taxon>
        <taxon>Tracheophyta</taxon>
        <taxon>Spermatophyta</taxon>
        <taxon>Magnoliopsida</taxon>
        <taxon>eudicotyledons</taxon>
        <taxon>Gunneridae</taxon>
        <taxon>Pentapetalae</taxon>
        <taxon>asterids</taxon>
        <taxon>lamiids</taxon>
        <taxon>Lamiales</taxon>
        <taxon>Oleaceae</taxon>
        <taxon>Oleeae</taxon>
        <taxon>Fraxinus</taxon>
    </lineage>
</organism>
<evidence type="ECO:0000256" key="8">
    <source>
        <dbReference type="ARBA" id="ARBA00023145"/>
    </source>
</evidence>
<dbReference type="Pfam" id="PF00413">
    <property type="entry name" value="Peptidase_M10"/>
    <property type="match status" value="1"/>
</dbReference>
<dbReference type="InterPro" id="IPR002477">
    <property type="entry name" value="Peptidoglycan-bd-like"/>
</dbReference>
<feature type="short sequence motif" description="Cysteine switch" evidence="10">
    <location>
        <begin position="113"/>
        <end position="147"/>
    </location>
</feature>
<keyword evidence="4 11" id="KW-0732">Signal</keyword>
<evidence type="ECO:0000256" key="11">
    <source>
        <dbReference type="SAM" id="SignalP"/>
    </source>
</evidence>
<evidence type="ECO:0000259" key="13">
    <source>
        <dbReference type="Pfam" id="PF01471"/>
    </source>
</evidence>
<gene>
    <name evidence="14" type="ORF">FPE_LOCUS30039</name>
</gene>
<dbReference type="InterPro" id="IPR021190">
    <property type="entry name" value="Pept_M10A"/>
</dbReference>
<dbReference type="GO" id="GO:0008270">
    <property type="term" value="F:zinc ion binding"/>
    <property type="evidence" value="ECO:0007669"/>
    <property type="project" value="InterPro"/>
</dbReference>
<feature type="chain" id="PRO_5041971687" description="Matrix metalloproteinase" evidence="11">
    <location>
        <begin position="19"/>
        <end position="246"/>
    </location>
</feature>
<comment type="cofactor">
    <cofactor evidence="9">
        <name>Ca(2+)</name>
        <dbReference type="ChEBI" id="CHEBI:29108"/>
    </cofactor>
    <text evidence="9">Can bind about 5 Ca(2+) ions per subunit.</text>
</comment>
<feature type="domain" description="Peptidoglycan binding-like" evidence="13">
    <location>
        <begin position="55"/>
        <end position="110"/>
    </location>
</feature>
<dbReference type="GO" id="GO:0030198">
    <property type="term" value="P:extracellular matrix organization"/>
    <property type="evidence" value="ECO:0007669"/>
    <property type="project" value="TreeGrafter"/>
</dbReference>
<evidence type="ECO:0000256" key="6">
    <source>
        <dbReference type="ARBA" id="ARBA00022833"/>
    </source>
</evidence>
<keyword evidence="7" id="KW-0482">Metalloprotease</keyword>
<keyword evidence="2" id="KW-0645">Protease</keyword>
<dbReference type="EMBL" id="OU503054">
    <property type="protein sequence ID" value="CAI9782609.1"/>
    <property type="molecule type" value="Genomic_DNA"/>
</dbReference>
<dbReference type="SUPFAM" id="SSF47090">
    <property type="entry name" value="PGBD-like"/>
    <property type="match status" value="1"/>
</dbReference>
<name>A0AAD2A6I4_9LAMI</name>
<protein>
    <recommendedName>
        <fullName evidence="16">Matrix metalloproteinase</fullName>
    </recommendedName>
</protein>
<dbReference type="InterPro" id="IPR036365">
    <property type="entry name" value="PGBD-like_sf"/>
</dbReference>
<dbReference type="InterPro" id="IPR024079">
    <property type="entry name" value="MetalloPept_cat_dom_sf"/>
</dbReference>
<dbReference type="InterPro" id="IPR001818">
    <property type="entry name" value="Pept_M10_metallopeptidase"/>
</dbReference>
<dbReference type="GO" id="GO:0031012">
    <property type="term" value="C:extracellular matrix"/>
    <property type="evidence" value="ECO:0007669"/>
    <property type="project" value="InterPro"/>
</dbReference>
<feature type="binding site" evidence="9">
    <location>
        <position position="217"/>
    </location>
    <ligand>
        <name>Zn(2+)</name>
        <dbReference type="ChEBI" id="CHEBI:29105"/>
        <label>1</label>
    </ligand>
</feature>
<comment type="cofactor">
    <cofactor evidence="9">
        <name>Zn(2+)</name>
        <dbReference type="ChEBI" id="CHEBI:29105"/>
    </cofactor>
    <text evidence="9">Binds 2 Zn(2+) ions per subunit.</text>
</comment>
<feature type="binding site" evidence="9">
    <location>
        <position position="232"/>
    </location>
    <ligand>
        <name>Zn(2+)</name>
        <dbReference type="ChEBI" id="CHEBI:29105"/>
        <label>1</label>
    </ligand>
</feature>
<dbReference type="GO" id="GO:0006508">
    <property type="term" value="P:proteolysis"/>
    <property type="evidence" value="ECO:0007669"/>
    <property type="project" value="UniProtKB-KW"/>
</dbReference>
<evidence type="ECO:0000256" key="10">
    <source>
        <dbReference type="PIRSR" id="PIRSR621190-5"/>
    </source>
</evidence>
<dbReference type="Pfam" id="PF01471">
    <property type="entry name" value="PG_binding_1"/>
    <property type="match status" value="1"/>
</dbReference>
<evidence type="ECO:0008006" key="16">
    <source>
        <dbReference type="Google" id="ProtNLM"/>
    </source>
</evidence>
<keyword evidence="6 9" id="KW-0862">Zinc</keyword>
<dbReference type="PANTHER" id="PTHR10201:SF213">
    <property type="entry name" value="METALLOENDOPROTEINASE 2-MMP-LIKE"/>
    <property type="match status" value="1"/>
</dbReference>
<dbReference type="InterPro" id="IPR021158">
    <property type="entry name" value="Pept_M10A_Zn_BS"/>
</dbReference>
<dbReference type="GO" id="GO:0030574">
    <property type="term" value="P:collagen catabolic process"/>
    <property type="evidence" value="ECO:0007669"/>
    <property type="project" value="TreeGrafter"/>
</dbReference>
<dbReference type="Proteomes" id="UP000834106">
    <property type="component" value="Chromosome 19"/>
</dbReference>
<evidence type="ECO:0000256" key="3">
    <source>
        <dbReference type="ARBA" id="ARBA00022723"/>
    </source>
</evidence>
<feature type="binding site" evidence="9">
    <location>
        <position position="224"/>
    </location>
    <ligand>
        <name>Ca(2+)</name>
        <dbReference type="ChEBI" id="CHEBI:29108"/>
        <label>3</label>
    </ligand>
</feature>
<evidence type="ECO:0000256" key="4">
    <source>
        <dbReference type="ARBA" id="ARBA00022729"/>
    </source>
</evidence>
<keyword evidence="9" id="KW-0106">Calcium</keyword>